<evidence type="ECO:0000313" key="1">
    <source>
        <dbReference type="EMBL" id="GAF90488.1"/>
    </source>
</evidence>
<sequence length="138" mass="16128">IEEYDIILVFESFESYDHDTGYPDIFLFLAKYNSSDEANTFLHYQSEQIMKAYDTLNRITPEDVEQIGNESMHELFQGPYPYGEYYGDQNVTISLSLFRINNVVVFLLLQGIPILEIDYTRLTIDYSKIVENRINASL</sequence>
<name>X0TAI4_9ZZZZ</name>
<comment type="caution">
    <text evidence="1">The sequence shown here is derived from an EMBL/GenBank/DDBJ whole genome shotgun (WGS) entry which is preliminary data.</text>
</comment>
<organism evidence="1">
    <name type="scientific">marine sediment metagenome</name>
    <dbReference type="NCBI Taxonomy" id="412755"/>
    <lineage>
        <taxon>unclassified sequences</taxon>
        <taxon>metagenomes</taxon>
        <taxon>ecological metagenomes</taxon>
    </lineage>
</organism>
<accession>X0TAI4</accession>
<gene>
    <name evidence="1" type="ORF">S01H1_20879</name>
</gene>
<reference evidence="1" key="1">
    <citation type="journal article" date="2014" name="Front. Microbiol.">
        <title>High frequency of phylogenetically diverse reductive dehalogenase-homologous genes in deep subseafloor sedimentary metagenomes.</title>
        <authorList>
            <person name="Kawai M."/>
            <person name="Futagami T."/>
            <person name="Toyoda A."/>
            <person name="Takaki Y."/>
            <person name="Nishi S."/>
            <person name="Hori S."/>
            <person name="Arai W."/>
            <person name="Tsubouchi T."/>
            <person name="Morono Y."/>
            <person name="Uchiyama I."/>
            <person name="Ito T."/>
            <person name="Fujiyama A."/>
            <person name="Inagaki F."/>
            <person name="Takami H."/>
        </authorList>
    </citation>
    <scope>NUCLEOTIDE SEQUENCE</scope>
    <source>
        <strain evidence="1">Expedition CK06-06</strain>
    </source>
</reference>
<dbReference type="EMBL" id="BARS01011489">
    <property type="protein sequence ID" value="GAF90488.1"/>
    <property type="molecule type" value="Genomic_DNA"/>
</dbReference>
<dbReference type="AlphaFoldDB" id="X0TAI4"/>
<proteinExistence type="predicted"/>
<protein>
    <submittedName>
        <fullName evidence="1">Uncharacterized protein</fullName>
    </submittedName>
</protein>
<feature type="non-terminal residue" evidence="1">
    <location>
        <position position="1"/>
    </location>
</feature>